<name>A0AAW0J5E8_QUESU</name>
<evidence type="ECO:0000313" key="1">
    <source>
        <dbReference type="EMBL" id="KAK7821922.1"/>
    </source>
</evidence>
<protein>
    <submittedName>
        <fullName evidence="1">Uncharacterized protein</fullName>
    </submittedName>
</protein>
<evidence type="ECO:0000313" key="2">
    <source>
        <dbReference type="Proteomes" id="UP000237347"/>
    </source>
</evidence>
<organism evidence="1 2">
    <name type="scientific">Quercus suber</name>
    <name type="common">Cork oak</name>
    <dbReference type="NCBI Taxonomy" id="58331"/>
    <lineage>
        <taxon>Eukaryota</taxon>
        <taxon>Viridiplantae</taxon>
        <taxon>Streptophyta</taxon>
        <taxon>Embryophyta</taxon>
        <taxon>Tracheophyta</taxon>
        <taxon>Spermatophyta</taxon>
        <taxon>Magnoliopsida</taxon>
        <taxon>eudicotyledons</taxon>
        <taxon>Gunneridae</taxon>
        <taxon>Pentapetalae</taxon>
        <taxon>rosids</taxon>
        <taxon>fabids</taxon>
        <taxon>Fagales</taxon>
        <taxon>Fagaceae</taxon>
        <taxon>Quercus</taxon>
    </lineage>
</organism>
<dbReference type="Proteomes" id="UP000237347">
    <property type="component" value="Unassembled WGS sequence"/>
</dbReference>
<keyword evidence="2" id="KW-1185">Reference proteome</keyword>
<accession>A0AAW0J5E8</accession>
<proteinExistence type="predicted"/>
<comment type="caution">
    <text evidence="1">The sequence shown here is derived from an EMBL/GenBank/DDBJ whole genome shotgun (WGS) entry which is preliminary data.</text>
</comment>
<reference evidence="1 2" key="1">
    <citation type="journal article" date="2018" name="Sci. Data">
        <title>The draft genome sequence of cork oak.</title>
        <authorList>
            <person name="Ramos A.M."/>
            <person name="Usie A."/>
            <person name="Barbosa P."/>
            <person name="Barros P.M."/>
            <person name="Capote T."/>
            <person name="Chaves I."/>
            <person name="Simoes F."/>
            <person name="Abreu I."/>
            <person name="Carrasquinho I."/>
            <person name="Faro C."/>
            <person name="Guimaraes J.B."/>
            <person name="Mendonca D."/>
            <person name="Nobrega F."/>
            <person name="Rodrigues L."/>
            <person name="Saibo N.J.M."/>
            <person name="Varela M.C."/>
            <person name="Egas C."/>
            <person name="Matos J."/>
            <person name="Miguel C.M."/>
            <person name="Oliveira M.M."/>
            <person name="Ricardo C.P."/>
            <person name="Goncalves S."/>
        </authorList>
    </citation>
    <scope>NUCLEOTIDE SEQUENCE [LARGE SCALE GENOMIC DNA]</scope>
    <source>
        <strain evidence="2">cv. HL8</strain>
    </source>
</reference>
<gene>
    <name evidence="1" type="ORF">CFP56_037225</name>
</gene>
<dbReference type="EMBL" id="PKMF04000685">
    <property type="protein sequence ID" value="KAK7821922.1"/>
    <property type="molecule type" value="Genomic_DNA"/>
</dbReference>
<sequence>LHIPLLLLGAFPLTEDLDFIEHLQRFNLTEEEGEAITIHSNHREKILEECSLSLIGRFNTTKATNLRAAKNLLRGVWKFG</sequence>
<dbReference type="AlphaFoldDB" id="A0AAW0J5E8"/>
<feature type="non-terminal residue" evidence="1">
    <location>
        <position position="1"/>
    </location>
</feature>